<reference evidence="1" key="1">
    <citation type="journal article" date="2015" name="Nature">
        <title>Complex archaea that bridge the gap between prokaryotes and eukaryotes.</title>
        <authorList>
            <person name="Spang A."/>
            <person name="Saw J.H."/>
            <person name="Jorgensen S.L."/>
            <person name="Zaremba-Niedzwiedzka K."/>
            <person name="Martijn J."/>
            <person name="Lind A.E."/>
            <person name="van Eijk R."/>
            <person name="Schleper C."/>
            <person name="Guy L."/>
            <person name="Ettema T.J."/>
        </authorList>
    </citation>
    <scope>NUCLEOTIDE SEQUENCE</scope>
</reference>
<accession>A0A0F9RI22</accession>
<name>A0A0F9RI22_9ZZZZ</name>
<evidence type="ECO:0000313" key="1">
    <source>
        <dbReference type="EMBL" id="KKN49382.1"/>
    </source>
</evidence>
<dbReference type="AlphaFoldDB" id="A0A0F9RI22"/>
<organism evidence="1">
    <name type="scientific">marine sediment metagenome</name>
    <dbReference type="NCBI Taxonomy" id="412755"/>
    <lineage>
        <taxon>unclassified sequences</taxon>
        <taxon>metagenomes</taxon>
        <taxon>ecological metagenomes</taxon>
    </lineage>
</organism>
<sequence length="147" mass="15399">MGRMVQAPFNSVTIGADATQDLWSLMAAATNKLILHGWEISSDAIAATLLEVTLLRLSAVGSGGAAVTEVKLDTDDGAITGSVRVGDTTPGTPGDILAGYQWEQLGPLGMIYTPEMRPVIEVSTGIALVCNTAAAFEMSGWVCWEEI</sequence>
<gene>
    <name evidence="1" type="ORF">LCGC14_0643580</name>
</gene>
<proteinExistence type="predicted"/>
<protein>
    <submittedName>
        <fullName evidence="1">Uncharacterized protein</fullName>
    </submittedName>
</protein>
<dbReference type="EMBL" id="LAZR01001171">
    <property type="protein sequence ID" value="KKN49382.1"/>
    <property type="molecule type" value="Genomic_DNA"/>
</dbReference>
<comment type="caution">
    <text evidence="1">The sequence shown here is derived from an EMBL/GenBank/DDBJ whole genome shotgun (WGS) entry which is preliminary data.</text>
</comment>